<dbReference type="EMBL" id="CAMXCT010001882">
    <property type="protein sequence ID" value="CAI3993839.1"/>
    <property type="molecule type" value="Genomic_DNA"/>
</dbReference>
<gene>
    <name evidence="4" type="ORF">C1SCF055_LOCUS20546</name>
</gene>
<organism evidence="4">
    <name type="scientific">Cladocopium goreaui</name>
    <dbReference type="NCBI Taxonomy" id="2562237"/>
    <lineage>
        <taxon>Eukaryota</taxon>
        <taxon>Sar</taxon>
        <taxon>Alveolata</taxon>
        <taxon>Dinophyceae</taxon>
        <taxon>Suessiales</taxon>
        <taxon>Symbiodiniaceae</taxon>
        <taxon>Cladocopium</taxon>
    </lineage>
</organism>
<feature type="compositionally biased region" description="Polar residues" evidence="1">
    <location>
        <begin position="1735"/>
        <end position="1748"/>
    </location>
</feature>
<keyword evidence="6" id="KW-1185">Reference proteome</keyword>
<feature type="signal peptide" evidence="3">
    <location>
        <begin position="1"/>
        <end position="24"/>
    </location>
</feature>
<feature type="compositionally biased region" description="Pro residues" evidence="1">
    <location>
        <begin position="1772"/>
        <end position="1782"/>
    </location>
</feature>
<dbReference type="EMBL" id="CAMXCT030001882">
    <property type="protein sequence ID" value="CAL4781151.1"/>
    <property type="molecule type" value="Genomic_DNA"/>
</dbReference>
<feature type="transmembrane region" description="Helical" evidence="2">
    <location>
        <begin position="1612"/>
        <end position="1633"/>
    </location>
</feature>
<dbReference type="Proteomes" id="UP001152797">
    <property type="component" value="Unassembled WGS sequence"/>
</dbReference>
<accession>A0A9P1CKI3</accession>
<keyword evidence="2" id="KW-1133">Transmembrane helix</keyword>
<proteinExistence type="predicted"/>
<keyword evidence="3" id="KW-0732">Signal</keyword>
<feature type="chain" id="PRO_5043270576" evidence="3">
    <location>
        <begin position="25"/>
        <end position="1815"/>
    </location>
</feature>
<dbReference type="EMBL" id="CAMXCT020001882">
    <property type="protein sequence ID" value="CAL1147214.1"/>
    <property type="molecule type" value="Genomic_DNA"/>
</dbReference>
<keyword evidence="2" id="KW-0812">Transmembrane</keyword>
<evidence type="ECO:0000313" key="5">
    <source>
        <dbReference type="EMBL" id="CAL1147214.1"/>
    </source>
</evidence>
<sequence length="1815" mass="196631">MRAPPNCLHLAILLFLYQASLYRAEVLVVQADTDVNFYVNGVETFPDTSSPVLPMNGVRRINMGETNVRIYRTSRTLTQGDLMAMQVNSRLASVINVTDALGRNLEYPAYVGVILVAEEGSMSTSAFKCSTQREGTDDLKTPFQMPAFNDSHWPAAFEQPAGCCPWRDPLMAWERMGARWLGLHPSTFGGNISGPRDMYCRYTVTGNELFTRLPLEETQFASENAPELTIVEVKVSTSISKIDVSVDRTANVYCGVVDVRYELRVPTHNELKSWGVRSLGMQGSAFGYQTVGDTEFTNQEIDYPALYRVDVANLDECQNECSNIPECAAIVWWAQGFDIVTSTNCKLMNASFNASVRLPGNNFASLQLKERVLVPTVSTMTYSGMLLPGTLYNVYCTVEEPGDGLHSNMSTITATRVTQRTEGCTDCGSTDPPAVVMLGGWAKQNSVGVVAASSRTGRIFCHTRQINGTEAVLVTAEEVQEDGFSNLATVGGQSIVIIITGLATSTQYQVACVAEADGGLSSIQAQIDVTRRRLNTTSGEVTIGGMSITRGESKEDPQFHVMTSSIQATRLGYFFCQVFPSESIILSGVPDVPLLEDMADRGKVTDLQNDVVAEFGELDPNISYEIWCTARYDDFSNETDAKLITTPYPVVSIMSTVVGYQSASLTVSVSKSPGHIFCDAYPWALRPTTERPAAPTYDQITTSPFSTVLELDGISGTVVLDLEPLSAGTYYDLYCYSEFYRPPPPPGSILPPRQGMTNQEILETRYGIHTMGPQFDDLGWECVSGRNCSIDNILGVGLSYRDSVMVRADGCPGRCRCSGEVDPHRKGGTCSAISQDPLVVSGVGIEDKRDPKGAWCYVPRGACSDQEFSVLFPSMTLSYKVCTFSRLVGPFATSGPEGFPNNGLALRKSGSQGRAYDISLNSMVAPGASYSLCWCNGTESSCSAEGDFRTRLGALHVAGPSVVQRDSNMTCRTGLPCVIEHFAGHALEDGSRLVVLPADDRGCFWRRQSLADPPGLVDFPNLGVSEPYNKSLRTYSYYGVPLIMEGGVYNLCWCGPVRRTWNIAPGQQYRIPDGITPTPCPSWRADDGGDFLSPAGRLVVIGPKPIFDLISCRLGATCTTPLVQGQGLQGSDRIMALKDCGVPAQPPVGWADGVATKGASWVSAGWATDAADFTAQDLLAFGVVLSVLGLTTPATDDLGGGLSNLTMRGVYGFPNFGVSVPHATPGYFSWEGPTWAFAGTYRICWCGNDATLKGCQSPHDFLTPIGFLEVTGPGVLPFAAQMFTCIRSRQCELTGLVGTQPAFSKLLVASACGGRAVPGMPRKGQSLPSVDGRHYTWGPERVLSNPGRYALCWCAAITSCDGYQDFESYAAVLQVKAPTASPITFFCPLKQICNISGISGEGLNDGDRVMVLTKCGDAVFDLETFPSGAGSLATFDHGGSFTIPAGERAGKYQICWCAAEQLCLNSVDYSVTLGRLTIGGPDDSVTYRCFEWEPCSIEDLEGQLLSDGDRLMVVADGTDCLGGPEPQVGFPNGAVSLPATSSGKHFTWGSGLVRVPTGIYALCWCHAPYNNGSCTEEGPFDVPGGALRIGDSKEFQYVTRPEDNPPREGDDAIALLLAVPLPLLFFGAICFGIKKLIGRKLKHQDETRNPWAEKRGLNPMQKRSKIRGEVQEVAATRASISRLADSKARTQDLRPKDGLLALYGMLRQHGTKWVKKKTLKRSNAEDLRMGHVKSNRSMASKTTETSGFSGKYQRSIDVESSDDEELFGQKPKAPPKATPKPPASLEFWSVNEHPRVLHMLDEDAQPHTLVSYDLD</sequence>
<dbReference type="OrthoDB" id="410189at2759"/>
<protein>
    <submittedName>
        <fullName evidence="4">Uncharacterized protein</fullName>
    </submittedName>
</protein>
<evidence type="ECO:0000256" key="2">
    <source>
        <dbReference type="SAM" id="Phobius"/>
    </source>
</evidence>
<reference evidence="4" key="1">
    <citation type="submission" date="2022-10" db="EMBL/GenBank/DDBJ databases">
        <authorList>
            <person name="Chen Y."/>
            <person name="Dougan E. K."/>
            <person name="Chan C."/>
            <person name="Rhodes N."/>
            <person name="Thang M."/>
        </authorList>
    </citation>
    <scope>NUCLEOTIDE SEQUENCE</scope>
</reference>
<reference evidence="5" key="2">
    <citation type="submission" date="2024-04" db="EMBL/GenBank/DDBJ databases">
        <authorList>
            <person name="Chen Y."/>
            <person name="Shah S."/>
            <person name="Dougan E. K."/>
            <person name="Thang M."/>
            <person name="Chan C."/>
        </authorList>
    </citation>
    <scope>NUCLEOTIDE SEQUENCE [LARGE SCALE GENOMIC DNA]</scope>
</reference>
<evidence type="ECO:0000256" key="1">
    <source>
        <dbReference type="SAM" id="MobiDB-lite"/>
    </source>
</evidence>
<evidence type="ECO:0000256" key="3">
    <source>
        <dbReference type="SAM" id="SignalP"/>
    </source>
</evidence>
<evidence type="ECO:0000313" key="6">
    <source>
        <dbReference type="Proteomes" id="UP001152797"/>
    </source>
</evidence>
<comment type="caution">
    <text evidence="4">The sequence shown here is derived from an EMBL/GenBank/DDBJ whole genome shotgun (WGS) entry which is preliminary data.</text>
</comment>
<name>A0A9P1CKI3_9DINO</name>
<keyword evidence="2" id="KW-0472">Membrane</keyword>
<evidence type="ECO:0000313" key="4">
    <source>
        <dbReference type="EMBL" id="CAI3993839.1"/>
    </source>
</evidence>
<feature type="region of interest" description="Disordered" evidence="1">
    <location>
        <begin position="1733"/>
        <end position="1787"/>
    </location>
</feature>